<reference evidence="2 3" key="1">
    <citation type="submission" date="2017-11" db="EMBL/GenBank/DDBJ databases">
        <title>Evolution of Phototrophy in the Chloroflexi Phylum Driven by Horizontal Gene Transfer.</title>
        <authorList>
            <person name="Ward L.M."/>
            <person name="Hemp J."/>
            <person name="Shih P.M."/>
            <person name="Mcglynn S.E."/>
            <person name="Fischer W."/>
        </authorList>
    </citation>
    <scope>NUCLEOTIDE SEQUENCE [LARGE SCALE GENOMIC DNA]</scope>
    <source>
        <strain evidence="2">JP3_7</strain>
    </source>
</reference>
<dbReference type="Proteomes" id="UP000230790">
    <property type="component" value="Unassembled WGS sequence"/>
</dbReference>
<dbReference type="SMART" id="SM00710">
    <property type="entry name" value="PbH1"/>
    <property type="match status" value="6"/>
</dbReference>
<dbReference type="PANTHER" id="PTHR36453:SF1">
    <property type="entry name" value="RIGHT HANDED BETA HELIX DOMAIN-CONTAINING PROTEIN"/>
    <property type="match status" value="1"/>
</dbReference>
<dbReference type="PANTHER" id="PTHR36453">
    <property type="entry name" value="SECRETED PROTEIN-RELATED"/>
    <property type="match status" value="1"/>
</dbReference>
<dbReference type="Pfam" id="PF13229">
    <property type="entry name" value="Beta_helix"/>
    <property type="match status" value="1"/>
</dbReference>
<evidence type="ECO:0000313" key="3">
    <source>
        <dbReference type="Proteomes" id="UP000230790"/>
    </source>
</evidence>
<organism evidence="2 3">
    <name type="scientific">Candidatus Thermofonsia Clade 3 bacterium</name>
    <dbReference type="NCBI Taxonomy" id="2364212"/>
    <lineage>
        <taxon>Bacteria</taxon>
        <taxon>Bacillati</taxon>
        <taxon>Chloroflexota</taxon>
        <taxon>Candidatus Thermofontia</taxon>
        <taxon>Candidatus Thermofonsia Clade 3</taxon>
    </lineage>
</organism>
<dbReference type="SUPFAM" id="SSF51126">
    <property type="entry name" value="Pectin lyase-like"/>
    <property type="match status" value="1"/>
</dbReference>
<gene>
    <name evidence="2" type="ORF">CUN48_10740</name>
</gene>
<dbReference type="InterPro" id="IPR039448">
    <property type="entry name" value="Beta_helix"/>
</dbReference>
<dbReference type="AlphaFoldDB" id="A0A2M8QB44"/>
<feature type="domain" description="Right handed beta helix" evidence="1">
    <location>
        <begin position="262"/>
        <end position="424"/>
    </location>
</feature>
<protein>
    <recommendedName>
        <fullName evidence="1">Right handed beta helix domain-containing protein</fullName>
    </recommendedName>
</protein>
<sequence length="612" mass="68282">PVTYAAYPGERPVLSGGRRISDWQVVAHPIHPSLGKIWMAELPDVAAGKWAFRQLFVNGERRHRPRLPKITPGADGRDDFYRIAHVANVRLENATINDLFDGCDRFIASPGQFDAWRNLGDVEVVLLHYWVEERMAVASYDPEAREVVFTRPSVFALRDDFTPRYARYYVDNVFEALTEPGEWYLDRATGRLYYMPLPGERIETVEAYAPAMEQLLKLDGDPDHGRHVEFLRFQGITFEHADWREFDLSPQAACHLPGALALTGARCCAIEDCVVRHVGYYGIELGDGCRGIRIVGNDIGDLGGGGIKLGGADAGGPLCRRNGDHCITDNHIHDGGKVFHSAVGILARHTFGNRIAHNHIHDFYYSGISCGWVWGYAESVSRDNRLEKNHIHDLGKGWLSDMGGIYTLGVQPGTVIRGNLIHDVEKANYGGWAIYLDEGSAHILVEDNVCYNTSSQPHHTHYGRENILRNNIWAFGREGQVALSRAESHVSLTFERNIVVTRDQPIFIGGYSNDLSKRSIISDLNLFWDASGSEVVLSSMRQSGRTGPAPKFNLSEWQAATGNDRHSIVADPGFKDAANFDFTLAPDSPAWQLGFRPIDLSDVGPRPPERRT</sequence>
<dbReference type="InterPro" id="IPR012334">
    <property type="entry name" value="Pectin_lyas_fold"/>
</dbReference>
<proteinExistence type="predicted"/>
<comment type="caution">
    <text evidence="2">The sequence shown here is derived from an EMBL/GenBank/DDBJ whole genome shotgun (WGS) entry which is preliminary data.</text>
</comment>
<evidence type="ECO:0000259" key="1">
    <source>
        <dbReference type="Pfam" id="PF13229"/>
    </source>
</evidence>
<evidence type="ECO:0000313" key="2">
    <source>
        <dbReference type="EMBL" id="PJF47022.1"/>
    </source>
</evidence>
<dbReference type="InterPro" id="IPR006626">
    <property type="entry name" value="PbH1"/>
</dbReference>
<name>A0A2M8QB44_9CHLR</name>
<dbReference type="Gene3D" id="2.160.20.10">
    <property type="entry name" value="Single-stranded right-handed beta-helix, Pectin lyase-like"/>
    <property type="match status" value="1"/>
</dbReference>
<feature type="non-terminal residue" evidence="2">
    <location>
        <position position="1"/>
    </location>
</feature>
<dbReference type="EMBL" id="PGTN01000073">
    <property type="protein sequence ID" value="PJF47022.1"/>
    <property type="molecule type" value="Genomic_DNA"/>
</dbReference>
<accession>A0A2M8QB44</accession>
<dbReference type="InterPro" id="IPR011050">
    <property type="entry name" value="Pectin_lyase_fold/virulence"/>
</dbReference>